<feature type="compositionally biased region" description="Low complexity" evidence="5">
    <location>
        <begin position="590"/>
        <end position="599"/>
    </location>
</feature>
<proteinExistence type="predicted"/>
<name>A0A167QQI9_PHYB8</name>
<feature type="compositionally biased region" description="Acidic residues" evidence="5">
    <location>
        <begin position="606"/>
        <end position="618"/>
    </location>
</feature>
<dbReference type="InterPro" id="IPR006906">
    <property type="entry name" value="Timeless_N"/>
</dbReference>
<feature type="region of interest" description="Disordered" evidence="5">
    <location>
        <begin position="583"/>
        <end position="619"/>
    </location>
</feature>
<keyword evidence="2" id="KW-0236">DNA replication inhibitor</keyword>
<dbReference type="VEuPathDB" id="FungiDB:PHYBLDRAFT_179400"/>
<sequence length="751" mass="87078">MEDSQHSEEQRSTDLLLSTCTALGGLEEVELPNGELKTVYAVGDEALACLKDLKRFIRADSGNPHKFVLHTLGTFNVLETDIVPIILTHANQNTDIAERYILACIELLVPMTWPLDTADEEEEDSRDPNELNLLRKYKKALLVPGIFDAILSVIIKPLRIPFNERSVRDQTVIRLVLYFLRNLTAIPDAIASYDASSETWTMTSMQEELLICFCESKVIELLLTISSTSIASDSSEWNVIVLEILFNLLEHASPNDVFKEDRGRKNGSATSERLEEILCKEKDANSIYSRKKSSRHSRFGSSYTLKDWESHKRVFHTKEAGYANLGELIDANKTHSRRGKKRKAMNEFDGSRATYRSNRALTYLKQTAQSFLESCFNEFYTSLIKDIERENKKVVEKDHKRFFFTMRWFLEYLCLEQAVFKAQKAEKPRPPPDSTSIFLPNSSTSIAKLNVGGTEDERPQFDFNLIACSMDLHTFLLCLRRLRRTLDDKLWVDVQVTADCLRQMMICINNMSNDSVPEYREVADYIQSNIYHEQSSFDLFVDLIRRYKDQSYAYLESVVKLTHVMLKLLEQFSKKKQVMFIRKPKKSNKSNKSNKQNSNEIHDENDPNLESDVDEREEERDREIASREHIFKFDSFELKYASYDVVSVYCILLEQYQTMDPQIVQCITSLFHRIMVKIKAEHIFFKLPVLDLFNRILHDAPVLPKNSANQQLFQFIRYCVRQFVQRAEVYSPLFTEVVFKGKPYGQPGRTA</sequence>
<dbReference type="InterPro" id="IPR044998">
    <property type="entry name" value="Timeless"/>
</dbReference>
<evidence type="ECO:0000256" key="3">
    <source>
        <dbReference type="ARBA" id="ARBA00023242"/>
    </source>
</evidence>
<dbReference type="GO" id="GO:0031298">
    <property type="term" value="C:replication fork protection complex"/>
    <property type="evidence" value="ECO:0007669"/>
    <property type="project" value="TreeGrafter"/>
</dbReference>
<dbReference type="GO" id="GO:0043111">
    <property type="term" value="P:replication fork arrest"/>
    <property type="evidence" value="ECO:0007669"/>
    <property type="project" value="TreeGrafter"/>
</dbReference>
<evidence type="ECO:0000256" key="1">
    <source>
        <dbReference type="ARBA" id="ARBA00004123"/>
    </source>
</evidence>
<evidence type="ECO:0000313" key="7">
    <source>
        <dbReference type="EMBL" id="OAD80070.1"/>
    </source>
</evidence>
<dbReference type="GO" id="GO:0006281">
    <property type="term" value="P:DNA repair"/>
    <property type="evidence" value="ECO:0007669"/>
    <property type="project" value="TreeGrafter"/>
</dbReference>
<dbReference type="RefSeq" id="XP_018298110.1">
    <property type="nucleotide sequence ID" value="XM_018438142.1"/>
</dbReference>
<dbReference type="PANTHER" id="PTHR22940:SF4">
    <property type="entry name" value="PROTEIN TIMELESS HOMOLOG"/>
    <property type="match status" value="1"/>
</dbReference>
<keyword evidence="3" id="KW-0539">Nucleus</keyword>
<accession>A0A167QQI9</accession>
<evidence type="ECO:0000256" key="5">
    <source>
        <dbReference type="SAM" id="MobiDB-lite"/>
    </source>
</evidence>
<dbReference type="GO" id="GO:0000076">
    <property type="term" value="P:DNA replication checkpoint signaling"/>
    <property type="evidence" value="ECO:0007669"/>
    <property type="project" value="TreeGrafter"/>
</dbReference>
<dbReference type="STRING" id="763407.A0A167QQI9"/>
<evidence type="ECO:0000256" key="2">
    <source>
        <dbReference type="ARBA" id="ARBA00022880"/>
    </source>
</evidence>
<reference evidence="8" key="1">
    <citation type="submission" date="2015-06" db="EMBL/GenBank/DDBJ databases">
        <title>Expansion of signal transduction pathways in fungi by whole-genome duplication.</title>
        <authorList>
            <consortium name="DOE Joint Genome Institute"/>
            <person name="Corrochano L.M."/>
            <person name="Kuo A."/>
            <person name="Marcet-Houben M."/>
            <person name="Polaino S."/>
            <person name="Salamov A."/>
            <person name="Villalobos J.M."/>
            <person name="Alvarez M.I."/>
            <person name="Avalos J."/>
            <person name="Benito E.P."/>
            <person name="Benoit I."/>
            <person name="Burger G."/>
            <person name="Camino L.P."/>
            <person name="Canovas D."/>
            <person name="Cerda-Olmedo E."/>
            <person name="Cheng J.-F."/>
            <person name="Dominguez A."/>
            <person name="Elias M."/>
            <person name="Eslava A.P."/>
            <person name="Glaser F."/>
            <person name="Grimwood J."/>
            <person name="Gutierrez G."/>
            <person name="Heitman J."/>
            <person name="Henrissat B."/>
            <person name="Iturriaga E.A."/>
            <person name="Lang B.F."/>
            <person name="Lavin J.L."/>
            <person name="Lee S."/>
            <person name="Li W."/>
            <person name="Lindquist E."/>
            <person name="Lopez-Garcia S."/>
            <person name="Luque E.M."/>
            <person name="Marcos A.T."/>
            <person name="Martin J."/>
            <person name="McCluskey K."/>
            <person name="Medina H.R."/>
            <person name="Miralles-Duran A."/>
            <person name="Miyazaki A."/>
            <person name="Munoz-Torres E."/>
            <person name="Oguiza J.A."/>
            <person name="Ohm R."/>
            <person name="Olmedo M."/>
            <person name="Orejas M."/>
            <person name="Ortiz-Castellanos L."/>
            <person name="Pisabarro A.G."/>
            <person name="Rodriguez-Romero J."/>
            <person name="Ruiz-Herrera J."/>
            <person name="Ruiz-Vazquez R."/>
            <person name="Sanz C."/>
            <person name="Schackwitz W."/>
            <person name="Schmutz J."/>
            <person name="Shahriari M."/>
            <person name="Shelest E."/>
            <person name="Silva-Franco F."/>
            <person name="Soanes D."/>
            <person name="Syed K."/>
            <person name="Tagua V.G."/>
            <person name="Talbot N.J."/>
            <person name="Thon M."/>
            <person name="De vries R.P."/>
            <person name="Wiebenga A."/>
            <person name="Yadav J.S."/>
            <person name="Braun E.L."/>
            <person name="Baker S."/>
            <person name="Garre V."/>
            <person name="Horwitz B."/>
            <person name="Torres-Martinez S."/>
            <person name="Idnurm A."/>
            <person name="Herrera-Estrella A."/>
            <person name="Gabaldon T."/>
            <person name="Grigoriev I.V."/>
        </authorList>
    </citation>
    <scope>NUCLEOTIDE SEQUENCE [LARGE SCALE GENOMIC DNA]</scope>
    <source>
        <strain evidence="8">NRRL 1555(-)</strain>
    </source>
</reference>
<dbReference type="EMBL" id="KV440972">
    <property type="protein sequence ID" value="OAD80070.1"/>
    <property type="molecule type" value="Genomic_DNA"/>
</dbReference>
<organism evidence="7 8">
    <name type="scientific">Phycomyces blakesleeanus (strain ATCC 8743b / DSM 1359 / FGSC 10004 / NBRC 33097 / NRRL 1555)</name>
    <dbReference type="NCBI Taxonomy" id="763407"/>
    <lineage>
        <taxon>Eukaryota</taxon>
        <taxon>Fungi</taxon>
        <taxon>Fungi incertae sedis</taxon>
        <taxon>Mucoromycota</taxon>
        <taxon>Mucoromycotina</taxon>
        <taxon>Mucoromycetes</taxon>
        <taxon>Mucorales</taxon>
        <taxon>Phycomycetaceae</taxon>
        <taxon>Phycomyces</taxon>
    </lineage>
</organism>
<dbReference type="AlphaFoldDB" id="A0A167QQI9"/>
<evidence type="ECO:0000259" key="6">
    <source>
        <dbReference type="Pfam" id="PF04821"/>
    </source>
</evidence>
<evidence type="ECO:0000256" key="4">
    <source>
        <dbReference type="ARBA" id="ARBA00023306"/>
    </source>
</evidence>
<evidence type="ECO:0000313" key="8">
    <source>
        <dbReference type="Proteomes" id="UP000077315"/>
    </source>
</evidence>
<keyword evidence="4" id="KW-0131">Cell cycle</keyword>
<feature type="domain" description="Timeless N-terminal" evidence="6">
    <location>
        <begin position="39"/>
        <end position="304"/>
    </location>
</feature>
<dbReference type="Pfam" id="PF04821">
    <property type="entry name" value="TIMELESS"/>
    <property type="match status" value="1"/>
</dbReference>
<keyword evidence="8" id="KW-1185">Reference proteome</keyword>
<dbReference type="InParanoid" id="A0A167QQI9"/>
<dbReference type="GeneID" id="28999048"/>
<dbReference type="GO" id="GO:0003677">
    <property type="term" value="F:DNA binding"/>
    <property type="evidence" value="ECO:0007669"/>
    <property type="project" value="TreeGrafter"/>
</dbReference>
<dbReference type="PANTHER" id="PTHR22940">
    <property type="entry name" value="TIMEOUT/TIMELESS-2"/>
    <property type="match status" value="1"/>
</dbReference>
<comment type="subcellular location">
    <subcellularLocation>
        <location evidence="1">Nucleus</location>
    </subcellularLocation>
</comment>
<dbReference type="OrthoDB" id="310853at2759"/>
<dbReference type="FunCoup" id="A0A167QQI9">
    <property type="interactions" value="129"/>
</dbReference>
<dbReference type="Proteomes" id="UP000077315">
    <property type="component" value="Unassembled WGS sequence"/>
</dbReference>
<protein>
    <recommendedName>
        <fullName evidence="6">Timeless N-terminal domain-containing protein</fullName>
    </recommendedName>
</protein>
<gene>
    <name evidence="7" type="ORF">PHYBLDRAFT_179400</name>
</gene>